<feature type="transmembrane region" description="Helical" evidence="2">
    <location>
        <begin position="225"/>
        <end position="250"/>
    </location>
</feature>
<comment type="caution">
    <text evidence="4">The sequence shown here is derived from an EMBL/GenBank/DDBJ whole genome shotgun (WGS) entry which is preliminary data.</text>
</comment>
<feature type="transmembrane region" description="Helical" evidence="2">
    <location>
        <begin position="169"/>
        <end position="191"/>
    </location>
</feature>
<feature type="compositionally biased region" description="Basic and acidic residues" evidence="1">
    <location>
        <begin position="50"/>
        <end position="61"/>
    </location>
</feature>
<feature type="domain" description="DUF6535" evidence="3">
    <location>
        <begin position="73"/>
        <end position="255"/>
    </location>
</feature>
<evidence type="ECO:0000256" key="1">
    <source>
        <dbReference type="SAM" id="MobiDB-lite"/>
    </source>
</evidence>
<keyword evidence="2" id="KW-0812">Transmembrane</keyword>
<evidence type="ECO:0000259" key="3">
    <source>
        <dbReference type="Pfam" id="PF20153"/>
    </source>
</evidence>
<keyword evidence="2" id="KW-0472">Membrane</keyword>
<keyword evidence="5" id="KW-1185">Reference proteome</keyword>
<name>A0ABR2Z875_9AGAR</name>
<reference evidence="4 5" key="1">
    <citation type="submission" date="2024-05" db="EMBL/GenBank/DDBJ databases">
        <title>A draft genome resource for the thread blight pathogen Marasmius tenuissimus strain MS-2.</title>
        <authorList>
            <person name="Yulfo-Soto G.E."/>
            <person name="Baruah I.K."/>
            <person name="Amoako-Attah I."/>
            <person name="Bukari Y."/>
            <person name="Meinhardt L.W."/>
            <person name="Bailey B.A."/>
            <person name="Cohen S.P."/>
        </authorList>
    </citation>
    <scope>NUCLEOTIDE SEQUENCE [LARGE SCALE GENOMIC DNA]</scope>
    <source>
        <strain evidence="4 5">MS-2</strain>
    </source>
</reference>
<dbReference type="Proteomes" id="UP001437256">
    <property type="component" value="Unassembled WGS sequence"/>
</dbReference>
<dbReference type="InterPro" id="IPR045338">
    <property type="entry name" value="DUF6535"/>
</dbReference>
<accession>A0ABR2Z875</accession>
<proteinExistence type="predicted"/>
<evidence type="ECO:0000313" key="4">
    <source>
        <dbReference type="EMBL" id="KAL0057861.1"/>
    </source>
</evidence>
<feature type="compositionally biased region" description="Pro residues" evidence="1">
    <location>
        <begin position="1"/>
        <end position="16"/>
    </location>
</feature>
<feature type="compositionally biased region" description="Polar residues" evidence="1">
    <location>
        <begin position="635"/>
        <end position="649"/>
    </location>
</feature>
<gene>
    <name evidence="4" type="ORF">AAF712_015482</name>
</gene>
<keyword evidence="2" id="KW-1133">Transmembrane helix</keyword>
<evidence type="ECO:0000313" key="5">
    <source>
        <dbReference type="Proteomes" id="UP001437256"/>
    </source>
</evidence>
<feature type="transmembrane region" description="Helical" evidence="2">
    <location>
        <begin position="97"/>
        <end position="114"/>
    </location>
</feature>
<sequence>MLRTNPPPSPSSPPVSPRKAEKVKFRFATRESTTIQEHLAGSSANEPAEGAERNPWREGDPYRFSPAKQRDPWQECIKLVDKHDDENCRGWKEHIDTLLVFAGLFSAAVTAFIIESYRQLQEDPSEASLRVLEQISNQLSILNNNNSSSSPSPGLSTKPQPFIPTSSAIRINTCWFLSLTLSLSTALFAILSKQWLQEYRRDVPTASHKDSLGLRHMRFEGFHKWGVPIILSLLPILLQISLVLFFAGILDLLWSLHHVPAAVTTLAVSISVLVLILTTVLPAYYVMTWGFRASSESVFLCPFKSPQSWWFYRLVRTLSDLVWSDPDRPRWYLEASDWASIDFKLFRSHFPGSFNSHTYPVRSLKWICSLFGDNLSTALNIFHCLQELSAEEVAFVIDEQEVRSKDKLNQKFMSSHSWDKDVQLFCAELALRQINTSPSSVDIGTNLWWLTLPGAIDSKTPSPEYEGFLHQTLYAMKLHLIQGNVNSQDVDPLISIARSFWTHPIRSVRESSLTLFEDIATWLSRPITPPTEGPAVQLLRVRKCCTAVLYAIHSTTNDISALASSEHLPPFIRAMNHHLDELDDLIRSSSKPWTRRSWVQTRKIVDYLQRVWPASYSFPEEQFISPSAVRDRTASNDSSISWSAQSNGTAVEDGQGEGDESGDLGLGCMRTE</sequence>
<evidence type="ECO:0000256" key="2">
    <source>
        <dbReference type="SAM" id="Phobius"/>
    </source>
</evidence>
<feature type="transmembrane region" description="Helical" evidence="2">
    <location>
        <begin position="262"/>
        <end position="286"/>
    </location>
</feature>
<protein>
    <recommendedName>
        <fullName evidence="3">DUF6535 domain-containing protein</fullName>
    </recommendedName>
</protein>
<dbReference type="Pfam" id="PF20153">
    <property type="entry name" value="DUF6535"/>
    <property type="match status" value="1"/>
</dbReference>
<feature type="region of interest" description="Disordered" evidence="1">
    <location>
        <begin position="1"/>
        <end position="68"/>
    </location>
</feature>
<feature type="region of interest" description="Disordered" evidence="1">
    <location>
        <begin position="635"/>
        <end position="672"/>
    </location>
</feature>
<organism evidence="4 5">
    <name type="scientific">Marasmius tenuissimus</name>
    <dbReference type="NCBI Taxonomy" id="585030"/>
    <lineage>
        <taxon>Eukaryota</taxon>
        <taxon>Fungi</taxon>
        <taxon>Dikarya</taxon>
        <taxon>Basidiomycota</taxon>
        <taxon>Agaricomycotina</taxon>
        <taxon>Agaricomycetes</taxon>
        <taxon>Agaricomycetidae</taxon>
        <taxon>Agaricales</taxon>
        <taxon>Marasmiineae</taxon>
        <taxon>Marasmiaceae</taxon>
        <taxon>Marasmius</taxon>
    </lineage>
</organism>
<dbReference type="EMBL" id="JBBXMP010000419">
    <property type="protein sequence ID" value="KAL0057861.1"/>
    <property type="molecule type" value="Genomic_DNA"/>
</dbReference>